<dbReference type="InterPro" id="IPR021840">
    <property type="entry name" value="DUF3433"/>
</dbReference>
<keyword evidence="1" id="KW-0812">Transmembrane</keyword>
<comment type="caution">
    <text evidence="2">The sequence shown here is derived from an EMBL/GenBank/DDBJ whole genome shotgun (WGS) entry which is preliminary data.</text>
</comment>
<keyword evidence="3" id="KW-1185">Reference proteome</keyword>
<feature type="transmembrane region" description="Helical" evidence="1">
    <location>
        <begin position="567"/>
        <end position="590"/>
    </location>
</feature>
<sequence length="1047" mass="115641">MSEQAELLDLEVLINAYAVTWLQQASPSFTTREYALLPAESRDTSVTTGTNTTFTIDTTKLSTGLSCSPGILEVPPGWDGARNISNGRGCKYEGLDITGGDSIPNSLLYVGYHGSAYADPGLEDSQCSKNSTHQILIAWSSLRENLVRVAPQHEIDRNLTSLYCETQYWKQRVSATVSADSLEPIDQSVVPLGPREVLTEDEFNSTAFEFILNNGVQPDFRKNTSFIERLDPSWRLPDAHTLLRNRIYPIVGFALGLYDLAVDEYVSEADLTTAFEKAHQLLFSSAIDRIRPKGGILSSETSGSVSSIRYGVSVNRTFAAVVEGLLLLVALLTALLTYVCQTSRSKLISDPGSIDALLKIIRNSTDAKLVFMNKDFADESSLRHGLEDFTFSLDAITEDNGSKLQLTVTKPGESDIAIDYTKLSPTGLGGHYLPAKPMALQAWVGALLIYVLASVIILLSYLKREEVLRGGECIPSHRQAAQLIMNVGLPQPSDRPLVQQILENYIPTAFATLIEPIWVLFNRLLCLTQPFKDLWNQRSKAPRSMASKYAAIPPQLAIWHSLKNKHYVLTLVCSTCLLVNVLAVGLSGLFNEEPVAIDRPMQFRPTYAADITNSTYNMFEGYIKISANAYNDHYFVTLANLSYSTPLPPWLTDEYFFPLVISEELLNSGSNPSTVRTRGFGVAPSCSPLSSYNESILVWRGEGANQDSVVCNTTIPNYPREFGQTGSSFAYEIVAPMSATDTVVDDVGLCLEVLAVGWARGIAGSKTAVNVVNSTGMGCKPVITTREFELVIDGDGRVIHAEALGDASEAFPNSTFAAEVIKEANQRFRYSSQETWHNDTITNDWINYFLQTMDVDDLALVDPSAEVLDLRDMIPKVERVYKRTFAAFLSLTPELFSKYDEDGPTLTGVQAISETRLFMSQIAFIITMTVLAINLVTAILIYWRGNIVFLPRMPSTIGSILGYTAASRIATEDFMGCHRKQEVEKPKFGFGRYIGTDGKAHLGIDVDPYVVPVSLKALKRGDTRAPNSTLERLRRLVRRPAPDKIWL</sequence>
<dbReference type="PANTHER" id="PTHR37544">
    <property type="entry name" value="SPRAY-RELATED"/>
    <property type="match status" value="1"/>
</dbReference>
<dbReference type="PANTHER" id="PTHR37544:SF3">
    <property type="entry name" value="SPRAY"/>
    <property type="match status" value="1"/>
</dbReference>
<evidence type="ECO:0000313" key="2">
    <source>
        <dbReference type="EMBL" id="KAK7754175.1"/>
    </source>
</evidence>
<feature type="transmembrane region" description="Helical" evidence="1">
    <location>
        <begin position="442"/>
        <end position="462"/>
    </location>
</feature>
<feature type="transmembrane region" description="Helical" evidence="1">
    <location>
        <begin position="922"/>
        <end position="943"/>
    </location>
</feature>
<dbReference type="AlphaFoldDB" id="A0AAN9YU97"/>
<gene>
    <name evidence="2" type="ORF">SLS62_003752</name>
</gene>
<dbReference type="EMBL" id="JAKJXP020000022">
    <property type="protein sequence ID" value="KAK7754175.1"/>
    <property type="molecule type" value="Genomic_DNA"/>
</dbReference>
<organism evidence="2 3">
    <name type="scientific">Diatrype stigma</name>
    <dbReference type="NCBI Taxonomy" id="117547"/>
    <lineage>
        <taxon>Eukaryota</taxon>
        <taxon>Fungi</taxon>
        <taxon>Dikarya</taxon>
        <taxon>Ascomycota</taxon>
        <taxon>Pezizomycotina</taxon>
        <taxon>Sordariomycetes</taxon>
        <taxon>Xylariomycetidae</taxon>
        <taxon>Xylariales</taxon>
        <taxon>Diatrypaceae</taxon>
        <taxon>Diatrype</taxon>
    </lineage>
</organism>
<proteinExistence type="predicted"/>
<dbReference type="Proteomes" id="UP001320420">
    <property type="component" value="Unassembled WGS sequence"/>
</dbReference>
<protein>
    <submittedName>
        <fullName evidence="2">Uncharacterized protein</fullName>
    </submittedName>
</protein>
<dbReference type="Pfam" id="PF11915">
    <property type="entry name" value="DUF3433"/>
    <property type="match status" value="1"/>
</dbReference>
<reference evidence="2 3" key="1">
    <citation type="submission" date="2024-02" db="EMBL/GenBank/DDBJ databases">
        <title>De novo assembly and annotation of 12 fungi associated with fruit tree decline syndrome in Ontario, Canada.</title>
        <authorList>
            <person name="Sulman M."/>
            <person name="Ellouze W."/>
            <person name="Ilyukhin E."/>
        </authorList>
    </citation>
    <scope>NUCLEOTIDE SEQUENCE [LARGE SCALE GENOMIC DNA]</scope>
    <source>
        <strain evidence="2 3">M11/M66-122</strain>
    </source>
</reference>
<accession>A0AAN9YU97</accession>
<name>A0AAN9YU97_9PEZI</name>
<keyword evidence="1" id="KW-0472">Membrane</keyword>
<evidence type="ECO:0000313" key="3">
    <source>
        <dbReference type="Proteomes" id="UP001320420"/>
    </source>
</evidence>
<evidence type="ECO:0000256" key="1">
    <source>
        <dbReference type="SAM" id="Phobius"/>
    </source>
</evidence>
<keyword evidence="1" id="KW-1133">Transmembrane helix</keyword>